<dbReference type="Pfam" id="PF00069">
    <property type="entry name" value="Pkinase"/>
    <property type="match status" value="1"/>
</dbReference>
<dbReference type="Gene3D" id="3.30.200.20">
    <property type="entry name" value="Phosphorylase Kinase, domain 1"/>
    <property type="match status" value="1"/>
</dbReference>
<dbReference type="GO" id="GO:0005524">
    <property type="term" value="F:ATP binding"/>
    <property type="evidence" value="ECO:0007669"/>
    <property type="project" value="UniProtKB-KW"/>
</dbReference>
<dbReference type="InterPro" id="IPR011009">
    <property type="entry name" value="Kinase-like_dom_sf"/>
</dbReference>
<dbReference type="PANTHER" id="PTHR43289">
    <property type="entry name" value="MITOGEN-ACTIVATED PROTEIN KINASE KINASE KINASE 20-RELATED"/>
    <property type="match status" value="1"/>
</dbReference>
<proteinExistence type="predicted"/>
<evidence type="ECO:0000256" key="4">
    <source>
        <dbReference type="ARBA" id="ARBA00022840"/>
    </source>
</evidence>
<dbReference type="SUPFAM" id="SSF56112">
    <property type="entry name" value="Protein kinase-like (PK-like)"/>
    <property type="match status" value="1"/>
</dbReference>
<dbReference type="PROSITE" id="PS51154">
    <property type="entry name" value="MACRO"/>
    <property type="match status" value="1"/>
</dbReference>
<dbReference type="Gene3D" id="1.10.510.10">
    <property type="entry name" value="Transferase(Phosphotransferase) domain 1"/>
    <property type="match status" value="1"/>
</dbReference>
<keyword evidence="4" id="KW-0067">ATP-binding</keyword>
<dbReference type="Proteomes" id="UP000019678">
    <property type="component" value="Unassembled WGS sequence"/>
</dbReference>
<feature type="domain" description="Protein kinase" evidence="6">
    <location>
        <begin position="11"/>
        <end position="274"/>
    </location>
</feature>
<evidence type="ECO:0000256" key="5">
    <source>
        <dbReference type="SAM" id="MobiDB-lite"/>
    </source>
</evidence>
<dbReference type="InterPro" id="IPR000719">
    <property type="entry name" value="Prot_kinase_dom"/>
</dbReference>
<evidence type="ECO:0000256" key="1">
    <source>
        <dbReference type="ARBA" id="ARBA00022679"/>
    </source>
</evidence>
<feature type="region of interest" description="Disordered" evidence="5">
    <location>
        <begin position="274"/>
        <end position="347"/>
    </location>
</feature>
<dbReference type="eggNOG" id="COG0515">
    <property type="taxonomic scope" value="Bacteria"/>
</dbReference>
<evidence type="ECO:0000256" key="3">
    <source>
        <dbReference type="ARBA" id="ARBA00022777"/>
    </source>
</evidence>
<reference evidence="8 9" key="1">
    <citation type="submission" date="2013-05" db="EMBL/GenBank/DDBJ databases">
        <title>Genome assembly of Chondromyces apiculatus DSM 436.</title>
        <authorList>
            <person name="Sharma G."/>
            <person name="Khatri I."/>
            <person name="Kaur C."/>
            <person name="Mayilraj S."/>
            <person name="Subramanian S."/>
        </authorList>
    </citation>
    <scope>NUCLEOTIDE SEQUENCE [LARGE SCALE GENOMIC DNA]</scope>
    <source>
        <strain evidence="8 9">DSM 436</strain>
    </source>
</reference>
<feature type="compositionally biased region" description="Low complexity" evidence="5">
    <location>
        <begin position="316"/>
        <end position="339"/>
    </location>
</feature>
<dbReference type="eggNOG" id="COG2110">
    <property type="taxonomic scope" value="Bacteria"/>
</dbReference>
<evidence type="ECO:0000313" key="8">
    <source>
        <dbReference type="EMBL" id="EYF02964.1"/>
    </source>
</evidence>
<evidence type="ECO:0000313" key="9">
    <source>
        <dbReference type="Proteomes" id="UP000019678"/>
    </source>
</evidence>
<gene>
    <name evidence="8" type="ORF">CAP_6387</name>
</gene>
<evidence type="ECO:0000259" key="6">
    <source>
        <dbReference type="PROSITE" id="PS50011"/>
    </source>
</evidence>
<keyword evidence="3 8" id="KW-0418">Kinase</keyword>
<sequence length="557" mass="59183">MQAGQQLTQAIRLVRPLSGGAMGSSVWVADHTGLRSQVAVKFLDGSQAKDPDLLMRFRQEARAAAQLKNPHVAQVLGHGVTDDNEAYLVLELLEGETLQSRLQRLGPRPLNEVARIVSQAAKALGQAHRFGVFHRDIRPETILLVDGEGEPFVKVIDFGFVRSAGADSTRVPPSGQPATPYMSPEQLDGVKQVDHHADLWSLAVVAYEALTGRPPFRADSLSGLVIAVETGAFARPSTLRRGLPEAVDAWVARALQRDPEARFGSARDLAEAFESATGAPTRASSSDVDSGPVPSVSSVSSSSRPTARPIPPTPDSRPGLGPPSSWSGSGLVGSAGLSSAMERGPESRRIPVAVAVTSAEETSRARLGTVPREAQELQVKEGRVSLVRGHIVKLGTEAIVCPADEKLTPGFDGVSQAIHRAAGPELAEMATRIGRCAQGNAEITGAGRLPSPIRNVIHAAGPLFQASREPECAALLKRVVEVSLQRAEQYNIRSVAFPAMSTSYGYPIEKAAPILLEAAVEHLQRATSVRLIVFALLTDVSFTVFSQSLGALSRKKS</sequence>
<dbReference type="CDD" id="cd14014">
    <property type="entry name" value="STKc_PknB_like"/>
    <property type="match status" value="1"/>
</dbReference>
<comment type="caution">
    <text evidence="8">The sequence shown here is derived from an EMBL/GenBank/DDBJ whole genome shotgun (WGS) entry which is preliminary data.</text>
</comment>
<dbReference type="PROSITE" id="PS50011">
    <property type="entry name" value="PROTEIN_KINASE_DOM"/>
    <property type="match status" value="1"/>
</dbReference>
<protein>
    <submittedName>
        <fullName evidence="8">Serine/threonine protein kinase/response regulator/adenylate cyclase</fullName>
    </submittedName>
</protein>
<feature type="domain" description="Macro" evidence="7">
    <location>
        <begin position="371"/>
        <end position="553"/>
    </location>
</feature>
<dbReference type="SUPFAM" id="SSF52949">
    <property type="entry name" value="Macro domain-like"/>
    <property type="match status" value="1"/>
</dbReference>
<keyword evidence="9" id="KW-1185">Reference proteome</keyword>
<evidence type="ECO:0000256" key="2">
    <source>
        <dbReference type="ARBA" id="ARBA00022741"/>
    </source>
</evidence>
<name>A0A017T134_9BACT</name>
<dbReference type="STRING" id="1192034.CAP_6387"/>
<keyword evidence="2" id="KW-0547">Nucleotide-binding</keyword>
<dbReference type="EMBL" id="ASRX01000053">
    <property type="protein sequence ID" value="EYF02964.1"/>
    <property type="molecule type" value="Genomic_DNA"/>
</dbReference>
<dbReference type="GO" id="GO:0004674">
    <property type="term" value="F:protein serine/threonine kinase activity"/>
    <property type="evidence" value="ECO:0007669"/>
    <property type="project" value="UniProtKB-KW"/>
</dbReference>
<dbReference type="InterPro" id="IPR002589">
    <property type="entry name" value="Macro_dom"/>
</dbReference>
<dbReference type="Gene3D" id="3.40.220.10">
    <property type="entry name" value="Leucine Aminopeptidase, subunit E, domain 1"/>
    <property type="match status" value="1"/>
</dbReference>
<accession>A0A017T134</accession>
<dbReference type="Pfam" id="PF01661">
    <property type="entry name" value="Macro"/>
    <property type="match status" value="1"/>
</dbReference>
<evidence type="ECO:0000259" key="7">
    <source>
        <dbReference type="PROSITE" id="PS51154"/>
    </source>
</evidence>
<feature type="compositionally biased region" description="Low complexity" evidence="5">
    <location>
        <begin position="284"/>
        <end position="303"/>
    </location>
</feature>
<organism evidence="8 9">
    <name type="scientific">Chondromyces apiculatus DSM 436</name>
    <dbReference type="NCBI Taxonomy" id="1192034"/>
    <lineage>
        <taxon>Bacteria</taxon>
        <taxon>Pseudomonadati</taxon>
        <taxon>Myxococcota</taxon>
        <taxon>Polyangia</taxon>
        <taxon>Polyangiales</taxon>
        <taxon>Polyangiaceae</taxon>
        <taxon>Chondromyces</taxon>
    </lineage>
</organism>
<dbReference type="AlphaFoldDB" id="A0A017T134"/>
<dbReference type="OrthoDB" id="6194521at2"/>
<dbReference type="PANTHER" id="PTHR43289:SF6">
    <property type="entry name" value="SERINE_THREONINE-PROTEIN KINASE NEKL-3"/>
    <property type="match status" value="1"/>
</dbReference>
<keyword evidence="1" id="KW-0808">Transferase</keyword>
<dbReference type="SMART" id="SM00506">
    <property type="entry name" value="A1pp"/>
    <property type="match status" value="1"/>
</dbReference>
<dbReference type="InterPro" id="IPR043472">
    <property type="entry name" value="Macro_dom-like"/>
</dbReference>
<keyword evidence="8" id="KW-0723">Serine/threonine-protein kinase</keyword>